<evidence type="ECO:0000259" key="1">
    <source>
        <dbReference type="Pfam" id="PF01551"/>
    </source>
</evidence>
<evidence type="ECO:0000313" key="3">
    <source>
        <dbReference type="Proteomes" id="UP000319432"/>
    </source>
</evidence>
<dbReference type="InterPro" id="IPR011055">
    <property type="entry name" value="Dup_hybrid_motif"/>
</dbReference>
<dbReference type="SUPFAM" id="SSF51261">
    <property type="entry name" value="Duplicated hybrid motif"/>
    <property type="match status" value="1"/>
</dbReference>
<dbReference type="Pfam" id="PF01551">
    <property type="entry name" value="Peptidase_M23"/>
    <property type="match status" value="1"/>
</dbReference>
<sequence>MYAHLSKSFVKVGDKVKANQVIGLQGSTGRSTGKHLHFEVRAKCSPSGGFGNDINPIEYLDKHYKKEQPIASPVTPIKNKEEEFMKFIMSEQGKSYAKEAINSLSKKGYLNSPSDWEKRVENGEIYQELPWMTLLLLDRISDHRE</sequence>
<organism evidence="2 3">
    <name type="scientific">Brevibacillus laterosporus</name>
    <name type="common">Bacillus laterosporus</name>
    <dbReference type="NCBI Taxonomy" id="1465"/>
    <lineage>
        <taxon>Bacteria</taxon>
        <taxon>Bacillati</taxon>
        <taxon>Bacillota</taxon>
        <taxon>Bacilli</taxon>
        <taxon>Bacillales</taxon>
        <taxon>Paenibacillaceae</taxon>
        <taxon>Brevibacillus</taxon>
    </lineage>
</organism>
<dbReference type="CDD" id="cd12797">
    <property type="entry name" value="M23_peptidase"/>
    <property type="match status" value="1"/>
</dbReference>
<dbReference type="InterPro" id="IPR016047">
    <property type="entry name" value="M23ase_b-sheet_dom"/>
</dbReference>
<dbReference type="Gene3D" id="2.70.70.10">
    <property type="entry name" value="Glucose Permease (Domain IIA)"/>
    <property type="match status" value="1"/>
</dbReference>
<dbReference type="PANTHER" id="PTHR21666">
    <property type="entry name" value="PEPTIDASE-RELATED"/>
    <property type="match status" value="1"/>
</dbReference>
<dbReference type="PANTHER" id="PTHR21666:SF270">
    <property type="entry name" value="MUREIN HYDROLASE ACTIVATOR ENVC"/>
    <property type="match status" value="1"/>
</dbReference>
<dbReference type="InterPro" id="IPR050570">
    <property type="entry name" value="Cell_wall_metabolism_enzyme"/>
</dbReference>
<keyword evidence="3" id="KW-1185">Reference proteome</keyword>
<reference evidence="2 3" key="1">
    <citation type="submission" date="2018-11" db="EMBL/GenBank/DDBJ databases">
        <title>Phylogenetic determinants of toxin gene distribution in genomes of Brevibacillus laterosporus.</title>
        <authorList>
            <person name="Glare T.R."/>
            <person name="Durrant A."/>
            <person name="Berry C."/>
            <person name="Palma L."/>
            <person name="Ormskirk M."/>
            <person name="Cox M.O."/>
        </authorList>
    </citation>
    <scope>NUCLEOTIDE SEQUENCE [LARGE SCALE GENOMIC DNA]</scope>
    <source>
        <strain evidence="2 3">1821L</strain>
    </source>
</reference>
<feature type="domain" description="M23ase beta-sheet core" evidence="1">
    <location>
        <begin position="1"/>
        <end position="46"/>
    </location>
</feature>
<name>A0A518VC67_BRELA</name>
<dbReference type="EMBL" id="CP033464">
    <property type="protein sequence ID" value="QDX94586.1"/>
    <property type="molecule type" value="Genomic_DNA"/>
</dbReference>
<dbReference type="OrthoDB" id="9805799at2"/>
<dbReference type="AlphaFoldDB" id="A0A518VC67"/>
<proteinExistence type="predicted"/>
<gene>
    <name evidence="2" type="ORF">EEL30_21295</name>
</gene>
<accession>A0A518VC67</accession>
<dbReference type="Proteomes" id="UP000319432">
    <property type="component" value="Chromosome"/>
</dbReference>
<dbReference type="GO" id="GO:0004222">
    <property type="term" value="F:metalloendopeptidase activity"/>
    <property type="evidence" value="ECO:0007669"/>
    <property type="project" value="TreeGrafter"/>
</dbReference>
<evidence type="ECO:0000313" key="2">
    <source>
        <dbReference type="EMBL" id="QDX94586.1"/>
    </source>
</evidence>
<protein>
    <submittedName>
        <fullName evidence="2">M23 family metallopeptidase</fullName>
    </submittedName>
</protein>